<organism evidence="3 4">
    <name type="scientific">Halorubrum kocurii JCM 14978</name>
    <dbReference type="NCBI Taxonomy" id="1230456"/>
    <lineage>
        <taxon>Archaea</taxon>
        <taxon>Methanobacteriati</taxon>
        <taxon>Methanobacteriota</taxon>
        <taxon>Stenosarchaea group</taxon>
        <taxon>Halobacteria</taxon>
        <taxon>Halobacteriales</taxon>
        <taxon>Haloferacaceae</taxon>
        <taxon>Halorubrum</taxon>
    </lineage>
</organism>
<proteinExistence type="predicted"/>
<protein>
    <submittedName>
        <fullName evidence="3">Asparagine synthase</fullName>
    </submittedName>
</protein>
<evidence type="ECO:0000313" key="3">
    <source>
        <dbReference type="EMBL" id="EMA57761.1"/>
    </source>
</evidence>
<comment type="caution">
    <text evidence="3">The sequence shown here is derived from an EMBL/GenBank/DDBJ whole genome shotgun (WGS) entry which is preliminary data.</text>
</comment>
<dbReference type="Proteomes" id="UP000011546">
    <property type="component" value="Unassembled WGS sequence"/>
</dbReference>
<dbReference type="InterPro" id="IPR001962">
    <property type="entry name" value="Asn_synthase"/>
</dbReference>
<dbReference type="GO" id="GO:0006529">
    <property type="term" value="P:asparagine biosynthetic process"/>
    <property type="evidence" value="ECO:0007669"/>
    <property type="project" value="InterPro"/>
</dbReference>
<feature type="domain" description="Asparagine synthetase" evidence="1">
    <location>
        <begin position="212"/>
        <end position="294"/>
    </location>
</feature>
<dbReference type="Pfam" id="PF13537">
    <property type="entry name" value="GATase_7"/>
    <property type="match status" value="1"/>
</dbReference>
<dbReference type="STRING" id="1230456.C468_16525"/>
<dbReference type="SUPFAM" id="SSF52402">
    <property type="entry name" value="Adenine nucleotide alpha hydrolases-like"/>
    <property type="match status" value="1"/>
</dbReference>
<dbReference type="InterPro" id="IPR014729">
    <property type="entry name" value="Rossmann-like_a/b/a_fold"/>
</dbReference>
<dbReference type="Gene3D" id="3.40.50.620">
    <property type="entry name" value="HUPs"/>
    <property type="match status" value="1"/>
</dbReference>
<dbReference type="AlphaFoldDB" id="M0NIR2"/>
<evidence type="ECO:0000259" key="2">
    <source>
        <dbReference type="Pfam" id="PF13537"/>
    </source>
</evidence>
<reference evidence="3 4" key="1">
    <citation type="journal article" date="2014" name="PLoS Genet.">
        <title>Phylogenetically driven sequencing of extremely halophilic archaea reveals strategies for static and dynamic osmo-response.</title>
        <authorList>
            <person name="Becker E.A."/>
            <person name="Seitzer P.M."/>
            <person name="Tritt A."/>
            <person name="Larsen D."/>
            <person name="Krusor M."/>
            <person name="Yao A.I."/>
            <person name="Wu D."/>
            <person name="Madern D."/>
            <person name="Eisen J.A."/>
            <person name="Darling A.E."/>
            <person name="Facciotti M.T."/>
        </authorList>
    </citation>
    <scope>NUCLEOTIDE SEQUENCE [LARGE SCALE GENOMIC DNA]</scope>
    <source>
        <strain evidence="3 4">JCM 14978</strain>
    </source>
</reference>
<dbReference type="SUPFAM" id="SSF56235">
    <property type="entry name" value="N-terminal nucleophile aminohydrolases (Ntn hydrolases)"/>
    <property type="match status" value="1"/>
</dbReference>
<accession>M0NIR2</accession>
<dbReference type="PATRIC" id="fig|1230456.3.peg.3292"/>
<evidence type="ECO:0000313" key="4">
    <source>
        <dbReference type="Proteomes" id="UP000011546"/>
    </source>
</evidence>
<gene>
    <name evidence="3" type="ORF">C468_16525</name>
</gene>
<sequence>MIAGTYRRSFHDEEVLCADPTLGMVHHGERDPGGYELVDGGDVVGVLYGALFGTPESFTRDLIQRILDNPERIIPMLDGSFALACLDRDANRFVLATDKLGTRSVYYTRDPPFVFGSELSSVLTAIEDPTVDEQSVSDLLTMIHIWGDRTLLEDVKSLRPATYVLAEKGERSVRRYWSFLFDSRPEAGYVEETAGAYADAVSASLETVPGTPGVWLSGGLDSRILVAALERAGTEYRTYTYDRAMDPKFDPFLDDIDIANSVADTLGVEHDIVGFTPETLAERLPELIEITDGQLGWNTLIHLSHVFEIDATNPMVLYEGPPLVTGEKVGKNHLGRADHPADVLSELHTRVDPKLVKETLSGDVEPKDTFINEVRAVDQTGSDEQIREVTHLVYNSRKHFSGSNKVARARVGTRVPISSKGLLDLVGVFPQSLRRGSIPLTGGRIPHVPSRMKLELMRELDGALNEIPYGATQLPPSYPHAAHGAGFVVKNAVQRLLSGSTVGEWYRENDCFREYLDELLYGAVERELFNAEPILEARRAHLQGDDDHIVYISAVTTVELFYRRILGQESA</sequence>
<feature type="domain" description="Glutamine amidotransferase type-2" evidence="2">
    <location>
        <begin position="70"/>
        <end position="123"/>
    </location>
</feature>
<dbReference type="GO" id="GO:0004066">
    <property type="term" value="F:asparagine synthase (glutamine-hydrolyzing) activity"/>
    <property type="evidence" value="ECO:0007669"/>
    <property type="project" value="InterPro"/>
</dbReference>
<dbReference type="Pfam" id="PF00733">
    <property type="entry name" value="Asn_synthase"/>
    <property type="match status" value="1"/>
</dbReference>
<evidence type="ECO:0000259" key="1">
    <source>
        <dbReference type="Pfam" id="PF00733"/>
    </source>
</evidence>
<dbReference type="InterPro" id="IPR017932">
    <property type="entry name" value="GATase_2_dom"/>
</dbReference>
<name>M0NIR2_9EURY</name>
<dbReference type="InterPro" id="IPR051786">
    <property type="entry name" value="ASN_synthetase/amidase"/>
</dbReference>
<dbReference type="InterPro" id="IPR029055">
    <property type="entry name" value="Ntn_hydrolases_N"/>
</dbReference>
<dbReference type="PANTHER" id="PTHR43284">
    <property type="entry name" value="ASPARAGINE SYNTHETASE (GLUTAMINE-HYDROLYZING)"/>
    <property type="match status" value="1"/>
</dbReference>
<dbReference type="Gene3D" id="3.60.20.10">
    <property type="entry name" value="Glutamine Phosphoribosylpyrophosphate, subunit 1, domain 1"/>
    <property type="match status" value="1"/>
</dbReference>
<dbReference type="EMBL" id="AOJH01000101">
    <property type="protein sequence ID" value="EMA57761.1"/>
    <property type="molecule type" value="Genomic_DNA"/>
</dbReference>
<dbReference type="PANTHER" id="PTHR43284:SF1">
    <property type="entry name" value="ASPARAGINE SYNTHETASE"/>
    <property type="match status" value="1"/>
</dbReference>
<keyword evidence="4" id="KW-1185">Reference proteome</keyword>